<feature type="chain" id="PRO_5046932895" description="Secreted protein" evidence="1">
    <location>
        <begin position="26"/>
        <end position="97"/>
    </location>
</feature>
<evidence type="ECO:0008006" key="4">
    <source>
        <dbReference type="Google" id="ProtNLM"/>
    </source>
</evidence>
<organism evidence="2 3">
    <name type="scientific">Phialemonium thermophilum</name>
    <dbReference type="NCBI Taxonomy" id="223376"/>
    <lineage>
        <taxon>Eukaryota</taxon>
        <taxon>Fungi</taxon>
        <taxon>Dikarya</taxon>
        <taxon>Ascomycota</taxon>
        <taxon>Pezizomycotina</taxon>
        <taxon>Sordariomycetes</taxon>
        <taxon>Sordariomycetidae</taxon>
        <taxon>Cephalothecales</taxon>
        <taxon>Cephalothecaceae</taxon>
        <taxon>Phialemonium</taxon>
    </lineage>
</organism>
<dbReference type="Proteomes" id="UP001586593">
    <property type="component" value="Unassembled WGS sequence"/>
</dbReference>
<protein>
    <recommendedName>
        <fullName evidence="4">Secreted protein</fullName>
    </recommendedName>
</protein>
<gene>
    <name evidence="2" type="ORF">VTK73DRAFT_3989</name>
</gene>
<sequence length="97" mass="10656">MERCVRLISVFSLVICSLVPDHSMATAMTPHDVAYPPYVSVCVRGDKSASHSCMSIRALWLFAAPLRPGRLSQRPLHCIETRVSDMHTHATASGPHS</sequence>
<evidence type="ECO:0000313" key="2">
    <source>
        <dbReference type="EMBL" id="KAL1839647.1"/>
    </source>
</evidence>
<evidence type="ECO:0000313" key="3">
    <source>
        <dbReference type="Proteomes" id="UP001586593"/>
    </source>
</evidence>
<reference evidence="2 3" key="1">
    <citation type="journal article" date="2024" name="Commun. Biol.">
        <title>Comparative genomic analysis of thermophilic fungi reveals convergent evolutionary adaptations and gene losses.</title>
        <authorList>
            <person name="Steindorff A.S."/>
            <person name="Aguilar-Pontes M.V."/>
            <person name="Robinson A.J."/>
            <person name="Andreopoulos B."/>
            <person name="LaButti K."/>
            <person name="Kuo A."/>
            <person name="Mondo S."/>
            <person name="Riley R."/>
            <person name="Otillar R."/>
            <person name="Haridas S."/>
            <person name="Lipzen A."/>
            <person name="Grimwood J."/>
            <person name="Schmutz J."/>
            <person name="Clum A."/>
            <person name="Reid I.D."/>
            <person name="Moisan M.C."/>
            <person name="Butler G."/>
            <person name="Nguyen T.T.M."/>
            <person name="Dewar K."/>
            <person name="Conant G."/>
            <person name="Drula E."/>
            <person name="Henrissat B."/>
            <person name="Hansel C."/>
            <person name="Singer S."/>
            <person name="Hutchinson M.I."/>
            <person name="de Vries R.P."/>
            <person name="Natvig D.O."/>
            <person name="Powell A.J."/>
            <person name="Tsang A."/>
            <person name="Grigoriev I.V."/>
        </authorList>
    </citation>
    <scope>NUCLEOTIDE SEQUENCE [LARGE SCALE GENOMIC DNA]</scope>
    <source>
        <strain evidence="2 3">ATCC 24622</strain>
    </source>
</reference>
<evidence type="ECO:0000256" key="1">
    <source>
        <dbReference type="SAM" id="SignalP"/>
    </source>
</evidence>
<accession>A0ABR3VD61</accession>
<dbReference type="EMBL" id="JAZHXJ010002308">
    <property type="protein sequence ID" value="KAL1839647.1"/>
    <property type="molecule type" value="Genomic_DNA"/>
</dbReference>
<feature type="signal peptide" evidence="1">
    <location>
        <begin position="1"/>
        <end position="25"/>
    </location>
</feature>
<proteinExistence type="predicted"/>
<keyword evidence="3" id="KW-1185">Reference proteome</keyword>
<keyword evidence="1" id="KW-0732">Signal</keyword>
<comment type="caution">
    <text evidence="2">The sequence shown here is derived from an EMBL/GenBank/DDBJ whole genome shotgun (WGS) entry which is preliminary data.</text>
</comment>
<name>A0ABR3VD61_9PEZI</name>